<dbReference type="InterPro" id="IPR013783">
    <property type="entry name" value="Ig-like_fold"/>
</dbReference>
<evidence type="ECO:0000256" key="1">
    <source>
        <dbReference type="ARBA" id="ARBA00004167"/>
    </source>
</evidence>
<accession>A0AAV0ADN4</accession>
<dbReference type="SUPFAM" id="SSF48726">
    <property type="entry name" value="Immunoglobulin"/>
    <property type="match status" value="2"/>
</dbReference>
<proteinExistence type="predicted"/>
<evidence type="ECO:0000256" key="5">
    <source>
        <dbReference type="ARBA" id="ARBA00023319"/>
    </source>
</evidence>
<gene>
    <name evidence="8" type="primary">LOC690483</name>
    <name evidence="8" type="ORF">PHOROB_LOCUS17412</name>
</gene>
<protein>
    <submittedName>
        <fullName evidence="8">LOC690483 protein</fullName>
    </submittedName>
</protein>
<dbReference type="PANTHER" id="PTHR12035:SF113">
    <property type="entry name" value="RIKEN CDNA 4931406B18 GENE"/>
    <property type="match status" value="1"/>
</dbReference>
<organism evidence="8 9">
    <name type="scientific">Phodopus roborovskii</name>
    <name type="common">Roborovski's desert hamster</name>
    <name type="synonym">Cricetulus roborovskii</name>
    <dbReference type="NCBI Taxonomy" id="109678"/>
    <lineage>
        <taxon>Eukaryota</taxon>
        <taxon>Metazoa</taxon>
        <taxon>Chordata</taxon>
        <taxon>Craniata</taxon>
        <taxon>Vertebrata</taxon>
        <taxon>Euteleostomi</taxon>
        <taxon>Mammalia</taxon>
        <taxon>Eutheria</taxon>
        <taxon>Euarchontoglires</taxon>
        <taxon>Glires</taxon>
        <taxon>Rodentia</taxon>
        <taxon>Myomorpha</taxon>
        <taxon>Muroidea</taxon>
        <taxon>Cricetidae</taxon>
        <taxon>Cricetinae</taxon>
        <taxon>Phodopus</taxon>
    </lineage>
</organism>
<keyword evidence="3 6" id="KW-1133">Transmembrane helix</keyword>
<comment type="subcellular location">
    <subcellularLocation>
        <location evidence="1">Membrane</location>
        <topology evidence="1">Single-pass membrane protein</topology>
    </subcellularLocation>
</comment>
<keyword evidence="2 6" id="KW-0812">Transmembrane</keyword>
<evidence type="ECO:0000256" key="2">
    <source>
        <dbReference type="ARBA" id="ARBA00022692"/>
    </source>
</evidence>
<evidence type="ECO:0000259" key="7">
    <source>
        <dbReference type="PROSITE" id="PS50835"/>
    </source>
</evidence>
<comment type="caution">
    <text evidence="8">The sequence shown here is derived from an EMBL/GenBank/DDBJ whole genome shotgun (WGS) entry which is preliminary data.</text>
</comment>
<evidence type="ECO:0000313" key="9">
    <source>
        <dbReference type="Proteomes" id="UP001152836"/>
    </source>
</evidence>
<evidence type="ECO:0000313" key="8">
    <source>
        <dbReference type="EMBL" id="CAH7454033.1"/>
    </source>
</evidence>
<keyword evidence="9" id="KW-1185">Reference proteome</keyword>
<dbReference type="GO" id="GO:0007155">
    <property type="term" value="P:cell adhesion"/>
    <property type="evidence" value="ECO:0007669"/>
    <property type="project" value="TreeGrafter"/>
</dbReference>
<dbReference type="Gene3D" id="2.60.40.10">
    <property type="entry name" value="Immunoglobulins"/>
    <property type="match status" value="1"/>
</dbReference>
<dbReference type="GO" id="GO:0005886">
    <property type="term" value="C:plasma membrane"/>
    <property type="evidence" value="ECO:0007669"/>
    <property type="project" value="TreeGrafter"/>
</dbReference>
<dbReference type="GO" id="GO:0033691">
    <property type="term" value="F:sialic acid binding"/>
    <property type="evidence" value="ECO:0007669"/>
    <property type="project" value="TreeGrafter"/>
</dbReference>
<keyword evidence="5" id="KW-0393">Immunoglobulin domain</keyword>
<dbReference type="InterPro" id="IPR051036">
    <property type="entry name" value="SIGLEC"/>
</dbReference>
<dbReference type="Proteomes" id="UP001152836">
    <property type="component" value="Unassembled WGS sequence"/>
</dbReference>
<dbReference type="EMBL" id="CALSGD010001635">
    <property type="protein sequence ID" value="CAH7454033.1"/>
    <property type="molecule type" value="Genomic_DNA"/>
</dbReference>
<reference evidence="8" key="1">
    <citation type="submission" date="2022-06" db="EMBL/GenBank/DDBJ databases">
        <authorList>
            <person name="Andreotti S."/>
            <person name="Wyler E."/>
        </authorList>
    </citation>
    <scope>NUCLEOTIDE SEQUENCE</scope>
</reference>
<dbReference type="PANTHER" id="PTHR12035">
    <property type="entry name" value="SIALIC ACID BINDING IMMUNOGLOBULIN-LIKE LECTIN"/>
    <property type="match status" value="1"/>
</dbReference>
<evidence type="ECO:0000256" key="3">
    <source>
        <dbReference type="ARBA" id="ARBA00022989"/>
    </source>
</evidence>
<sequence length="369" mass="41157">MTQFGGDWQLKRLRLIPPLLVVMKTTTVEDNLCSTVPCVFEFRKASPRNPMTVHYRHNENISLHADTRQPRAPMGDLSTEEVEACILLTRDMLGKENMTYLLYVGVGDQKDTTLKEDIGLSMSDLTQKPELHIPESGVAGEPATLTCAIQGICQEPKVLSVSWNGPDMSSNTNVSINSSSEMSTFRCHLSLSLDNLVSRKSVKLRLVSPARLLNYSCLLKRTLACSCSFHGIPTPSVQWWVGGVPVSAKSIDTILRMTSTTLEPWTNSTIHLLWEPEIIRRLRCEGRNQYGVHASRIFLIPDKSSISSVFLRGLIQGIVYGTIASSLLFFFLVVLAMKMLNWWEENQTFKNKEAPALKKPVSGGAKTEV</sequence>
<keyword evidence="4 6" id="KW-0472">Membrane</keyword>
<name>A0AAV0ADN4_PHORO</name>
<dbReference type="InterPro" id="IPR036179">
    <property type="entry name" value="Ig-like_dom_sf"/>
</dbReference>
<evidence type="ECO:0000256" key="4">
    <source>
        <dbReference type="ARBA" id="ARBA00023136"/>
    </source>
</evidence>
<feature type="transmembrane region" description="Helical" evidence="6">
    <location>
        <begin position="317"/>
        <end position="337"/>
    </location>
</feature>
<feature type="domain" description="Ig-like" evidence="7">
    <location>
        <begin position="129"/>
        <end position="203"/>
    </location>
</feature>
<dbReference type="AlphaFoldDB" id="A0AAV0ADN4"/>
<evidence type="ECO:0000256" key="6">
    <source>
        <dbReference type="SAM" id="Phobius"/>
    </source>
</evidence>
<dbReference type="PROSITE" id="PS50835">
    <property type="entry name" value="IG_LIKE"/>
    <property type="match status" value="1"/>
</dbReference>
<dbReference type="InterPro" id="IPR007110">
    <property type="entry name" value="Ig-like_dom"/>
</dbReference>